<dbReference type="Pfam" id="PF07687">
    <property type="entry name" value="M20_dimer"/>
    <property type="match status" value="1"/>
</dbReference>
<dbReference type="Gene3D" id="3.30.70.360">
    <property type="match status" value="1"/>
</dbReference>
<accession>E7C497</accession>
<dbReference type="AlphaFoldDB" id="E7C497"/>
<dbReference type="InterPro" id="IPR050072">
    <property type="entry name" value="Peptidase_M20A"/>
</dbReference>
<evidence type="ECO:0000259" key="3">
    <source>
        <dbReference type="Pfam" id="PF07687"/>
    </source>
</evidence>
<evidence type="ECO:0000256" key="2">
    <source>
        <dbReference type="ARBA" id="ARBA00022801"/>
    </source>
</evidence>
<dbReference type="InterPro" id="IPR011650">
    <property type="entry name" value="Peptidase_M20_dimer"/>
</dbReference>
<protein>
    <submittedName>
        <fullName evidence="4">Di-and tripeptidases</fullName>
    </submittedName>
</protein>
<dbReference type="InterPro" id="IPR036264">
    <property type="entry name" value="Bact_exopeptidase_dim_dom"/>
</dbReference>
<dbReference type="SUPFAM" id="SSF55031">
    <property type="entry name" value="Bacterial exopeptidase dimerisation domain"/>
    <property type="match status" value="1"/>
</dbReference>
<organism evidence="4">
    <name type="scientific">uncultured Gemmatimonadales bacterium HF0200_36I24</name>
    <dbReference type="NCBI Taxonomy" id="723614"/>
    <lineage>
        <taxon>Bacteria</taxon>
        <taxon>Pseudomonadati</taxon>
        <taxon>Gemmatimonadota</taxon>
        <taxon>Gemmatimonadia</taxon>
        <taxon>Gemmatimonadales</taxon>
        <taxon>environmental samples</taxon>
    </lineage>
</organism>
<dbReference type="PANTHER" id="PTHR43808">
    <property type="entry name" value="ACETYLORNITHINE DEACETYLASE"/>
    <property type="match status" value="1"/>
</dbReference>
<dbReference type="EMBL" id="GU567980">
    <property type="protein sequence ID" value="ADI22271.1"/>
    <property type="molecule type" value="Genomic_DNA"/>
</dbReference>
<dbReference type="Pfam" id="PF01546">
    <property type="entry name" value="Peptidase_M20"/>
    <property type="match status" value="1"/>
</dbReference>
<name>E7C497_9BACT</name>
<dbReference type="GO" id="GO:0016787">
    <property type="term" value="F:hydrolase activity"/>
    <property type="evidence" value="ECO:0007669"/>
    <property type="project" value="UniProtKB-KW"/>
</dbReference>
<dbReference type="GO" id="GO:0046872">
    <property type="term" value="F:metal ion binding"/>
    <property type="evidence" value="ECO:0007669"/>
    <property type="project" value="UniProtKB-KW"/>
</dbReference>
<evidence type="ECO:0000256" key="1">
    <source>
        <dbReference type="ARBA" id="ARBA00022723"/>
    </source>
</evidence>
<evidence type="ECO:0000313" key="4">
    <source>
        <dbReference type="EMBL" id="ADI22271.1"/>
    </source>
</evidence>
<dbReference type="Gene3D" id="3.40.630.10">
    <property type="entry name" value="Zn peptidases"/>
    <property type="match status" value="1"/>
</dbReference>
<dbReference type="InterPro" id="IPR002933">
    <property type="entry name" value="Peptidase_M20"/>
</dbReference>
<keyword evidence="2" id="KW-0378">Hydrolase</keyword>
<proteinExistence type="predicted"/>
<feature type="domain" description="Peptidase M20 dimerisation" evidence="3">
    <location>
        <begin position="216"/>
        <end position="315"/>
    </location>
</feature>
<dbReference type="PANTHER" id="PTHR43808:SF17">
    <property type="entry name" value="PEPTIDASE M20"/>
    <property type="match status" value="1"/>
</dbReference>
<keyword evidence="1" id="KW-0479">Metal-binding</keyword>
<dbReference type="SUPFAM" id="SSF53187">
    <property type="entry name" value="Zn-dependent exopeptidases"/>
    <property type="match status" value="1"/>
</dbReference>
<sequence length="420" mass="44855">MPYSIFYLLLPIVSTVIIAFPIQSQTVRSVSDVLEDGQVKYAIDYIDARTNATAQFLTQIGSIISPSGHEHDRAEAVANKMRQIGLSNVAVDGTPNAVGVIPGNSGLALVFISTLDDLATVADNQRSAPEPPRIEGDRVIGPGTNTSFTTAAMLSAAEALINSDLKPEHDLVFAAVAQEETGLVGMKKVYETYRDKAIGFVDILGEGQSISYGAINIHWWKVVALGPGGHSLRGGLPNVNQGIGRAVDRILQLPQPKKYPDIRTVANISILNSGSVYNHKPEEGWFSLDLRSMDASVVEEMETQVRSILEQVSKETGIKFKMDPFQLTPGGQLPGARESVLVTTAQAISRHLGIEPRLSDMGSSNMNVAIGNGTSAIGISGSRGGQRGFPDEWANIPAMIKTAKHIALLASTIGGAQSRF</sequence>
<reference evidence="4" key="1">
    <citation type="submission" date="2010-01" db="EMBL/GenBank/DDBJ databases">
        <title>Genome fragments of uncultured bacteria from the North Pacific subtropical Gyre.</title>
        <authorList>
            <person name="Pham V.D."/>
            <person name="Delong E.F."/>
        </authorList>
    </citation>
    <scope>NUCLEOTIDE SEQUENCE</scope>
</reference>